<sequence length="366" mass="40928">MNGASSFVDLTALIRQAMRYENPPLRAAGIQGLEQVDALAFGQGAEILRTAHIDPSDARWPEAHIPYKAVISLLEHVADRHAVPDLGLRLAHKQDATVLGALGVAIQNARTLRESVDLWEKHLHFHSPACELHVERPRPNQLFFCFDIAIEKIGPASQTFELSLRLTQKIAQSLLPSIGVSYDVWFKHLPVGPLSSYENAFGVTPRFGMPRTGLMIGGCDLDQPIPTHNEVLRELAAYYLDTKQPAAARTTRQRTRATIARIMDSEWCTQAKVAASMFMTVRTLQRRLRDEGTGFDQIVDEIRQERAENYLRQTETPIAKIADLLHFKEPSAFTHACHRWFGAAPKAVRRRLAGDDPLALPDGPRL</sequence>
<dbReference type="GO" id="GO:0005829">
    <property type="term" value="C:cytosol"/>
    <property type="evidence" value="ECO:0007669"/>
    <property type="project" value="TreeGrafter"/>
</dbReference>
<dbReference type="InterPro" id="IPR009057">
    <property type="entry name" value="Homeodomain-like_sf"/>
</dbReference>
<keyword evidence="1" id="KW-0805">Transcription regulation</keyword>
<evidence type="ECO:0000313" key="6">
    <source>
        <dbReference type="Proteomes" id="UP000072741"/>
    </source>
</evidence>
<dbReference type="Pfam" id="PF12625">
    <property type="entry name" value="Arabinose_bd"/>
    <property type="match status" value="1"/>
</dbReference>
<evidence type="ECO:0000259" key="4">
    <source>
        <dbReference type="PROSITE" id="PS01124"/>
    </source>
</evidence>
<evidence type="ECO:0000313" key="5">
    <source>
        <dbReference type="EMBL" id="KTT25629.1"/>
    </source>
</evidence>
<dbReference type="InterPro" id="IPR032687">
    <property type="entry name" value="AraC-type_N"/>
</dbReference>
<accession>A0A147H6Q2</accession>
<comment type="caution">
    <text evidence="5">The sequence shown here is derived from an EMBL/GenBank/DDBJ whole genome shotgun (WGS) entry which is preliminary data.</text>
</comment>
<proteinExistence type="predicted"/>
<dbReference type="GO" id="GO:0003700">
    <property type="term" value="F:DNA-binding transcription factor activity"/>
    <property type="evidence" value="ECO:0007669"/>
    <property type="project" value="InterPro"/>
</dbReference>
<keyword evidence="2" id="KW-0238">DNA-binding</keyword>
<keyword evidence="3" id="KW-0804">Transcription</keyword>
<dbReference type="SMART" id="SM00342">
    <property type="entry name" value="HTH_ARAC"/>
    <property type="match status" value="1"/>
</dbReference>
<gene>
    <name evidence="5" type="ORF">NS331_04725</name>
</gene>
<name>A0A147H6Q2_9BURK</name>
<dbReference type="Gene3D" id="1.10.10.60">
    <property type="entry name" value="Homeodomain-like"/>
    <property type="match status" value="1"/>
</dbReference>
<dbReference type="SUPFAM" id="SSF46689">
    <property type="entry name" value="Homeodomain-like"/>
    <property type="match status" value="1"/>
</dbReference>
<dbReference type="AlphaFoldDB" id="A0A147H6Q2"/>
<evidence type="ECO:0000256" key="1">
    <source>
        <dbReference type="ARBA" id="ARBA00023015"/>
    </source>
</evidence>
<organism evidence="5 6">
    <name type="scientific">Pseudacidovorax intermedius</name>
    <dbReference type="NCBI Taxonomy" id="433924"/>
    <lineage>
        <taxon>Bacteria</taxon>
        <taxon>Pseudomonadati</taxon>
        <taxon>Pseudomonadota</taxon>
        <taxon>Betaproteobacteria</taxon>
        <taxon>Burkholderiales</taxon>
        <taxon>Comamonadaceae</taxon>
        <taxon>Pseudacidovorax</taxon>
    </lineage>
</organism>
<dbReference type="PANTHER" id="PTHR47894">
    <property type="entry name" value="HTH-TYPE TRANSCRIPTIONAL REGULATOR GADX"/>
    <property type="match status" value="1"/>
</dbReference>
<dbReference type="InterPro" id="IPR018060">
    <property type="entry name" value="HTH_AraC"/>
</dbReference>
<dbReference type="PROSITE" id="PS01124">
    <property type="entry name" value="HTH_ARAC_FAMILY_2"/>
    <property type="match status" value="1"/>
</dbReference>
<keyword evidence="6" id="KW-1185">Reference proteome</keyword>
<feature type="domain" description="HTH araC/xylS-type" evidence="4">
    <location>
        <begin position="253"/>
        <end position="351"/>
    </location>
</feature>
<evidence type="ECO:0000256" key="3">
    <source>
        <dbReference type="ARBA" id="ARBA00023163"/>
    </source>
</evidence>
<dbReference type="OrthoDB" id="8584243at2"/>
<dbReference type="GO" id="GO:0000976">
    <property type="term" value="F:transcription cis-regulatory region binding"/>
    <property type="evidence" value="ECO:0007669"/>
    <property type="project" value="TreeGrafter"/>
</dbReference>
<protein>
    <recommendedName>
        <fullName evidence="4">HTH araC/xylS-type domain-containing protein</fullName>
    </recommendedName>
</protein>
<evidence type="ECO:0000256" key="2">
    <source>
        <dbReference type="ARBA" id="ARBA00023125"/>
    </source>
</evidence>
<reference evidence="5 6" key="1">
    <citation type="journal article" date="2016" name="Front. Microbiol.">
        <title>Genomic Resource of Rice Seed Associated Bacteria.</title>
        <authorList>
            <person name="Midha S."/>
            <person name="Bansal K."/>
            <person name="Sharma S."/>
            <person name="Kumar N."/>
            <person name="Patil P.P."/>
            <person name="Chaudhry V."/>
            <person name="Patil P.B."/>
        </authorList>
    </citation>
    <scope>NUCLEOTIDE SEQUENCE [LARGE SCALE GENOMIC DNA]</scope>
    <source>
        <strain evidence="5 6">NS331</strain>
    </source>
</reference>
<dbReference type="PANTHER" id="PTHR47894:SF4">
    <property type="entry name" value="HTH-TYPE TRANSCRIPTIONAL REGULATOR GADX"/>
    <property type="match status" value="1"/>
</dbReference>
<dbReference type="Proteomes" id="UP000072741">
    <property type="component" value="Unassembled WGS sequence"/>
</dbReference>
<dbReference type="RefSeq" id="WP_058640854.1">
    <property type="nucleotide sequence ID" value="NZ_LDSL01000033.1"/>
</dbReference>
<dbReference type="Pfam" id="PF12833">
    <property type="entry name" value="HTH_18"/>
    <property type="match status" value="1"/>
</dbReference>
<dbReference type="EMBL" id="LDSL01000033">
    <property type="protein sequence ID" value="KTT25629.1"/>
    <property type="molecule type" value="Genomic_DNA"/>
</dbReference>